<proteinExistence type="predicted"/>
<dbReference type="Pfam" id="PF13637">
    <property type="entry name" value="Ank_4"/>
    <property type="match status" value="1"/>
</dbReference>
<dbReference type="EMBL" id="CP022386">
    <property type="protein sequence ID" value="ATA87495.1"/>
    <property type="molecule type" value="Genomic_DNA"/>
</dbReference>
<name>A0A250FSW2_9FLAO</name>
<dbReference type="SMART" id="SM00248">
    <property type="entry name" value="ANK"/>
    <property type="match status" value="5"/>
</dbReference>
<evidence type="ECO:0000313" key="5">
    <source>
        <dbReference type="Proteomes" id="UP000217250"/>
    </source>
</evidence>
<reference evidence="5" key="1">
    <citation type="submission" date="2017-06" db="EMBL/GenBank/DDBJ databases">
        <title>Capnocytophaga spp. assemblies.</title>
        <authorList>
            <person name="Gulvik C.A."/>
        </authorList>
    </citation>
    <scope>NUCLEOTIDE SEQUENCE [LARGE SCALE GENOMIC DNA]</scope>
    <source>
        <strain evidence="5">H1496</strain>
    </source>
</reference>
<keyword evidence="2 3" id="KW-0040">ANK repeat</keyword>
<dbReference type="Gene3D" id="1.25.40.20">
    <property type="entry name" value="Ankyrin repeat-containing domain"/>
    <property type="match status" value="1"/>
</dbReference>
<dbReference type="SUPFAM" id="SSF48403">
    <property type="entry name" value="Ankyrin repeat"/>
    <property type="match status" value="1"/>
</dbReference>
<dbReference type="InterPro" id="IPR050745">
    <property type="entry name" value="Multifunctional_regulatory"/>
</dbReference>
<dbReference type="Pfam" id="PF12796">
    <property type="entry name" value="Ank_2"/>
    <property type="match status" value="1"/>
</dbReference>
<evidence type="ECO:0000256" key="3">
    <source>
        <dbReference type="PROSITE-ProRule" id="PRU00023"/>
    </source>
</evidence>
<feature type="repeat" description="ANK" evidence="3">
    <location>
        <begin position="178"/>
        <end position="210"/>
    </location>
</feature>
<dbReference type="OrthoDB" id="407974at2"/>
<dbReference type="PROSITE" id="PS50297">
    <property type="entry name" value="ANK_REP_REGION"/>
    <property type="match status" value="1"/>
</dbReference>
<dbReference type="Proteomes" id="UP000217250">
    <property type="component" value="Chromosome"/>
</dbReference>
<organism evidence="4 5">
    <name type="scientific">Capnocytophaga gingivalis</name>
    <dbReference type="NCBI Taxonomy" id="1017"/>
    <lineage>
        <taxon>Bacteria</taxon>
        <taxon>Pseudomonadati</taxon>
        <taxon>Bacteroidota</taxon>
        <taxon>Flavobacteriia</taxon>
        <taxon>Flavobacteriales</taxon>
        <taxon>Flavobacteriaceae</taxon>
        <taxon>Capnocytophaga</taxon>
    </lineage>
</organism>
<sequence length="355" mass="40915">MEERNIFAQKKAPFKCPEIVTLLRKEDFPALEAELAKGWDINQEVRVHERYSQTPFDFALSNRKKKLLEFLVDKGAHIYETALIDVCMSEKSDPELVKWLIKQGADVNANSHITVLQAAIYGGSEEIAFILLENGYRLTPDGTTLRHAAEAGFTRLCEYLITHGFDVNYSEPDMVYPYNASPLQVAASDGHLELVKRFIELGADLSYKDKYGERAYHYALRNKQKAVAEYIKSVEPAQWHDEEERLRALKAYKLPEGLIALMRATDRRIPLPECEYTSFVEFAPLSDIKEVKWKNKKFLDLLSDADRYGAEGFLVWYPRNKKLAFADYEHETFTELCTFEEFIANPSAQINKIFE</sequence>
<dbReference type="KEGG" id="cgh:CGC50_10230"/>
<dbReference type="InterPro" id="IPR036770">
    <property type="entry name" value="Ankyrin_rpt-contain_sf"/>
</dbReference>
<evidence type="ECO:0000256" key="2">
    <source>
        <dbReference type="ARBA" id="ARBA00023043"/>
    </source>
</evidence>
<dbReference type="GeneID" id="84808930"/>
<accession>A0A250FSW2</accession>
<dbReference type="PANTHER" id="PTHR24189">
    <property type="entry name" value="MYOTROPHIN"/>
    <property type="match status" value="1"/>
</dbReference>
<protein>
    <submittedName>
        <fullName evidence="4">Uncharacterized protein</fullName>
    </submittedName>
</protein>
<keyword evidence="1" id="KW-0677">Repeat</keyword>
<dbReference type="PANTHER" id="PTHR24189:SF50">
    <property type="entry name" value="ANKYRIN REPEAT AND SOCS BOX PROTEIN 2"/>
    <property type="match status" value="1"/>
</dbReference>
<dbReference type="AlphaFoldDB" id="A0A250FSW2"/>
<gene>
    <name evidence="4" type="ORF">CGC50_10230</name>
</gene>
<evidence type="ECO:0000256" key="1">
    <source>
        <dbReference type="ARBA" id="ARBA00022737"/>
    </source>
</evidence>
<evidence type="ECO:0000313" key="4">
    <source>
        <dbReference type="EMBL" id="ATA87495.1"/>
    </source>
</evidence>
<dbReference type="InterPro" id="IPR002110">
    <property type="entry name" value="Ankyrin_rpt"/>
</dbReference>
<dbReference type="PROSITE" id="PS50088">
    <property type="entry name" value="ANK_REPEAT"/>
    <property type="match status" value="1"/>
</dbReference>
<dbReference type="RefSeq" id="WP_095910748.1">
    <property type="nucleotide sequence ID" value="NZ_CP022386.1"/>
</dbReference>